<dbReference type="STRING" id="590646.G3B3T1"/>
<organism evidence="5">
    <name type="scientific">Candida tenuis (strain ATCC 10573 / BCRC 21748 / CBS 615 / JCM 9827 / NBRC 10315 / NRRL Y-1498 / VKM Y-70)</name>
    <name type="common">Yeast</name>
    <name type="synonym">Yamadazyma tenuis</name>
    <dbReference type="NCBI Taxonomy" id="590646"/>
    <lineage>
        <taxon>Eukaryota</taxon>
        <taxon>Fungi</taxon>
        <taxon>Dikarya</taxon>
        <taxon>Ascomycota</taxon>
        <taxon>Saccharomycotina</taxon>
        <taxon>Pichiomycetes</taxon>
        <taxon>Debaryomycetaceae</taxon>
        <taxon>Yamadazyma</taxon>
    </lineage>
</organism>
<accession>G3B3T1</accession>
<name>G3B3T1_CANTC</name>
<feature type="compositionally biased region" description="Basic and acidic residues" evidence="2">
    <location>
        <begin position="187"/>
        <end position="196"/>
    </location>
</feature>
<evidence type="ECO:0000259" key="3">
    <source>
        <dbReference type="PROSITE" id="PS50089"/>
    </source>
</evidence>
<dbReference type="SUPFAM" id="SSF57850">
    <property type="entry name" value="RING/U-box"/>
    <property type="match status" value="1"/>
</dbReference>
<dbReference type="AlphaFoldDB" id="G3B3T1"/>
<protein>
    <recommendedName>
        <fullName evidence="3">RING-type domain-containing protein</fullName>
    </recommendedName>
</protein>
<dbReference type="eggNOG" id="KOG2177">
    <property type="taxonomic scope" value="Eukaryota"/>
</dbReference>
<keyword evidence="5" id="KW-1185">Reference proteome</keyword>
<evidence type="ECO:0000313" key="5">
    <source>
        <dbReference type="Proteomes" id="UP000000707"/>
    </source>
</evidence>
<proteinExistence type="predicted"/>
<feature type="compositionally biased region" description="Acidic residues" evidence="2">
    <location>
        <begin position="335"/>
        <end position="349"/>
    </location>
</feature>
<feature type="region of interest" description="Disordered" evidence="2">
    <location>
        <begin position="277"/>
        <end position="357"/>
    </location>
</feature>
<keyword evidence="1" id="KW-0862">Zinc</keyword>
<gene>
    <name evidence="4" type="ORF">CANTEDRAFT_93238</name>
</gene>
<evidence type="ECO:0000256" key="1">
    <source>
        <dbReference type="PROSITE-ProRule" id="PRU00175"/>
    </source>
</evidence>
<dbReference type="GO" id="GO:0008270">
    <property type="term" value="F:zinc ion binding"/>
    <property type="evidence" value="ECO:0007669"/>
    <property type="project" value="UniProtKB-KW"/>
</dbReference>
<dbReference type="KEGG" id="cten:18250267"/>
<feature type="domain" description="RING-type" evidence="3">
    <location>
        <begin position="27"/>
        <end position="65"/>
    </location>
</feature>
<keyword evidence="1" id="KW-0479">Metal-binding</keyword>
<dbReference type="PROSITE" id="PS50089">
    <property type="entry name" value="ZF_RING_2"/>
    <property type="match status" value="1"/>
</dbReference>
<reference evidence="4 5" key="1">
    <citation type="journal article" date="2011" name="Proc. Natl. Acad. Sci. U.S.A.">
        <title>Comparative genomics of xylose-fermenting fungi for enhanced biofuel production.</title>
        <authorList>
            <person name="Wohlbach D.J."/>
            <person name="Kuo A."/>
            <person name="Sato T.K."/>
            <person name="Potts K.M."/>
            <person name="Salamov A.A."/>
            <person name="LaButti K.M."/>
            <person name="Sun H."/>
            <person name="Clum A."/>
            <person name="Pangilinan J.L."/>
            <person name="Lindquist E.A."/>
            <person name="Lucas S."/>
            <person name="Lapidus A."/>
            <person name="Jin M."/>
            <person name="Gunawan C."/>
            <person name="Balan V."/>
            <person name="Dale B.E."/>
            <person name="Jeffries T.W."/>
            <person name="Zinkel R."/>
            <person name="Barry K.W."/>
            <person name="Grigoriev I.V."/>
            <person name="Gasch A.P."/>
        </authorList>
    </citation>
    <scope>NUCLEOTIDE SEQUENCE [LARGE SCALE GENOMIC DNA]</scope>
    <source>
        <strain evidence="5">ATCC 10573 / BCRC 21748 / CBS 615 / JCM 9827 / NBRC 10315 / NRRL Y-1498 / VKM Y-70</strain>
    </source>
</reference>
<dbReference type="OrthoDB" id="6105938at2759"/>
<dbReference type="PANTHER" id="PTHR23327">
    <property type="entry name" value="RING FINGER PROTEIN 127"/>
    <property type="match status" value="1"/>
</dbReference>
<dbReference type="PANTHER" id="PTHR23327:SF51">
    <property type="entry name" value="TRANSCRIPTIONAL REGULATOR OF YEAST FORM ADHERENCE 3"/>
    <property type="match status" value="1"/>
</dbReference>
<evidence type="ECO:0000256" key="2">
    <source>
        <dbReference type="SAM" id="MobiDB-lite"/>
    </source>
</evidence>
<dbReference type="Gene3D" id="3.30.40.10">
    <property type="entry name" value="Zinc/RING finger domain, C3HC4 (zinc finger)"/>
    <property type="match status" value="1"/>
</dbReference>
<dbReference type="Proteomes" id="UP000000707">
    <property type="component" value="Unassembled WGS sequence"/>
</dbReference>
<sequence length="357" mass="40039">MYNTQWQEIDSTLLGSVLGDLADSLECSVCAEIMVMPVISSCGHSFCYECCSSWFENKATCPTCRHELDTPPALNVVLKDISHRLVDVLLDQSSLGDNEKQELKLRQENSRKTYQFDMDHGRLYGDAFNSVVTMIDRSDGVARCANCHWEAHGSQCGHCGAVFRIPREEENYHQSDDAFSDSEDQVSEERDNRYDSEDSFVDNGSDTGYHIEEESDGADSWAGLRSPMNWEDGSHDDVRHAVDRLNRENVSIDVDSDTSRDGVDYRRTAQAVRRRVVISDSEDEVGEPRAGVSQEGHDRHNEEPIEVNSNSEGHSHRSDSDIDSNESGMSRDSGDTDDSIPDVFWDDDGAGVWSDMD</sequence>
<dbReference type="GeneID" id="18250267"/>
<keyword evidence="1" id="KW-0863">Zinc-finger</keyword>
<dbReference type="HOGENOM" id="CLU_063947_0_0_1"/>
<feature type="region of interest" description="Disordered" evidence="2">
    <location>
        <begin position="172"/>
        <end position="225"/>
    </location>
</feature>
<dbReference type="SMART" id="SM00184">
    <property type="entry name" value="RING"/>
    <property type="match status" value="1"/>
</dbReference>
<dbReference type="Pfam" id="PF13923">
    <property type="entry name" value="zf-C3HC4_2"/>
    <property type="match status" value="1"/>
</dbReference>
<dbReference type="EMBL" id="GL996521">
    <property type="protein sequence ID" value="EGV63724.1"/>
    <property type="molecule type" value="Genomic_DNA"/>
</dbReference>
<dbReference type="InterPro" id="IPR001841">
    <property type="entry name" value="Znf_RING"/>
</dbReference>
<dbReference type="InterPro" id="IPR013083">
    <property type="entry name" value="Znf_RING/FYVE/PHD"/>
</dbReference>
<evidence type="ECO:0000313" key="4">
    <source>
        <dbReference type="EMBL" id="EGV63724.1"/>
    </source>
</evidence>